<reference evidence="2" key="1">
    <citation type="journal article" date="2021" name="PeerJ">
        <title>Extensive microbial diversity within the chicken gut microbiome revealed by metagenomics and culture.</title>
        <authorList>
            <person name="Gilroy R."/>
            <person name="Ravi A."/>
            <person name="Getino M."/>
            <person name="Pursley I."/>
            <person name="Horton D.L."/>
            <person name="Alikhan N.F."/>
            <person name="Baker D."/>
            <person name="Gharbi K."/>
            <person name="Hall N."/>
            <person name="Watson M."/>
            <person name="Adriaenssens E.M."/>
            <person name="Foster-Nyarko E."/>
            <person name="Jarju S."/>
            <person name="Secka A."/>
            <person name="Antonio M."/>
            <person name="Oren A."/>
            <person name="Chaudhuri R.R."/>
            <person name="La Ragione R."/>
            <person name="Hildebrand F."/>
            <person name="Pallen M.J."/>
        </authorList>
    </citation>
    <scope>NUCLEOTIDE SEQUENCE</scope>
    <source>
        <strain evidence="2">ChiSxjej1B13-11762</strain>
    </source>
</reference>
<gene>
    <name evidence="2" type="ORF">H9873_00170</name>
</gene>
<organism evidence="2 3">
    <name type="scientific">Candidatus Dorea gallistercoris</name>
    <dbReference type="NCBI Taxonomy" id="2838542"/>
    <lineage>
        <taxon>Bacteria</taxon>
        <taxon>Bacillati</taxon>
        <taxon>Bacillota</taxon>
        <taxon>Clostridia</taxon>
        <taxon>Lachnospirales</taxon>
        <taxon>Lachnospiraceae</taxon>
        <taxon>Dorea</taxon>
    </lineage>
</organism>
<dbReference type="AlphaFoldDB" id="A0A9D1R6Q5"/>
<reference evidence="2" key="2">
    <citation type="submission" date="2021-04" db="EMBL/GenBank/DDBJ databases">
        <authorList>
            <person name="Gilroy R."/>
        </authorList>
    </citation>
    <scope>NUCLEOTIDE SEQUENCE</scope>
    <source>
        <strain evidence="2">ChiSxjej1B13-11762</strain>
    </source>
</reference>
<dbReference type="EMBL" id="DXGF01000005">
    <property type="protein sequence ID" value="HIW82731.1"/>
    <property type="molecule type" value="Genomic_DNA"/>
</dbReference>
<protein>
    <submittedName>
        <fullName evidence="2">Aminoglycoside phosphotransferase family protein</fullName>
    </submittedName>
</protein>
<feature type="domain" description="Aminoglycoside phosphotransferase" evidence="1">
    <location>
        <begin position="30"/>
        <end position="247"/>
    </location>
</feature>
<name>A0A9D1R6Q5_9FIRM</name>
<accession>A0A9D1R6Q5</accession>
<dbReference type="Pfam" id="PF01636">
    <property type="entry name" value="APH"/>
    <property type="match status" value="1"/>
</dbReference>
<dbReference type="SUPFAM" id="SSF56112">
    <property type="entry name" value="Protein kinase-like (PK-like)"/>
    <property type="match status" value="1"/>
</dbReference>
<proteinExistence type="predicted"/>
<evidence type="ECO:0000259" key="1">
    <source>
        <dbReference type="Pfam" id="PF01636"/>
    </source>
</evidence>
<dbReference type="Proteomes" id="UP000824263">
    <property type="component" value="Unassembled WGS sequence"/>
</dbReference>
<dbReference type="InterPro" id="IPR002575">
    <property type="entry name" value="Aminoglycoside_PTrfase"/>
</dbReference>
<comment type="caution">
    <text evidence="2">The sequence shown here is derived from an EMBL/GenBank/DDBJ whole genome shotgun (WGS) entry which is preliminary data.</text>
</comment>
<sequence>MERTEGLKEYVRTEKYRRSLDLPPQVTEEYRLLAQGEYNRNYVFTHPLTGKKLVLRINFGSQMHLEHQIEYEYKALELLRSSGRTPQPLYVDGSKTKLPFGVMVMEYLPGHAMDYPTELFRGAACLADIHSVRLPEAHSLITPDNPLRMILEECEQMVRTYMEFPEANERKKKTIRALLHRAWEMADSLPPAPYRCCVNTELNSTNFLINGEGERDYLIDWEKPVCSEPAQDLGHFLAPTTTFWKTDVILDRQVMREFTETYIHQVNDRFPVENLWDRVSVYLPVTCLRGITWCAMAWVEYQQPEKEIFNETTWRKLEEYLSDEFLERIRRFVG</sequence>
<evidence type="ECO:0000313" key="2">
    <source>
        <dbReference type="EMBL" id="HIW82731.1"/>
    </source>
</evidence>
<dbReference type="Gene3D" id="3.30.200.20">
    <property type="entry name" value="Phosphorylase Kinase, domain 1"/>
    <property type="match status" value="1"/>
</dbReference>
<evidence type="ECO:0000313" key="3">
    <source>
        <dbReference type="Proteomes" id="UP000824263"/>
    </source>
</evidence>
<dbReference type="InterPro" id="IPR011009">
    <property type="entry name" value="Kinase-like_dom_sf"/>
</dbReference>
<dbReference type="Gene3D" id="3.90.1200.10">
    <property type="match status" value="1"/>
</dbReference>